<proteinExistence type="predicted"/>
<dbReference type="EMBL" id="CP001032">
    <property type="protein sequence ID" value="ACB76761.1"/>
    <property type="molecule type" value="Genomic_DNA"/>
</dbReference>
<dbReference type="HOGENOM" id="CLU_1179277_0_0_0"/>
<reference evidence="1 2" key="1">
    <citation type="journal article" date="2011" name="J. Bacteriol.">
        <title>Genome sequence of the verrucomicrobium Opitutus terrae PB90-1, an abundant inhabitant of rice paddy soil ecosystems.</title>
        <authorList>
            <person name="van Passel M.W."/>
            <person name="Kant R."/>
            <person name="Palva A."/>
            <person name="Copeland A."/>
            <person name="Lucas S."/>
            <person name="Lapidus A."/>
            <person name="Glavina del Rio T."/>
            <person name="Pitluck S."/>
            <person name="Goltsman E."/>
            <person name="Clum A."/>
            <person name="Sun H."/>
            <person name="Schmutz J."/>
            <person name="Larimer F.W."/>
            <person name="Land M.L."/>
            <person name="Hauser L."/>
            <person name="Kyrpides N."/>
            <person name="Mikhailova N."/>
            <person name="Richardson P.P."/>
            <person name="Janssen P.H."/>
            <person name="de Vos W.M."/>
            <person name="Smidt H."/>
        </authorList>
    </citation>
    <scope>NUCLEOTIDE SEQUENCE [LARGE SCALE GENOMIC DNA]</scope>
    <source>
        <strain evidence="2">DSM 11246 / JCM 15787 / PB90-1</strain>
    </source>
</reference>
<name>B1ZV94_OPITP</name>
<protein>
    <submittedName>
        <fullName evidence="1">Uncharacterized protein</fullName>
    </submittedName>
</protein>
<accession>B1ZV94</accession>
<dbReference type="AlphaFoldDB" id="B1ZV94"/>
<sequence length="235" mass="25948">MVHATLAYLAEHEAIWESNPAFVKAVSDLKKAVAAIDAANDNSSRSGSSRPSRVHTREMLEDLTSAIADQLFALSEETGDLGLAAASDFSRASLYRLTDEELEHTAKHVCELASAHLDALANYLVVAADVAQLATLTSNFSMTKVRTPLPAFRRTLTASTAEERLRAANRILRARLDKLVSRYKPQHPDFVSNYIHARIVDFSPDTPAAPRTKRRIAVRRFSAVKSAKGPRRVRR</sequence>
<keyword evidence="2" id="KW-1185">Reference proteome</keyword>
<organism evidence="1 2">
    <name type="scientific">Opitutus terrae (strain DSM 11246 / JCM 15787 / PB90-1)</name>
    <dbReference type="NCBI Taxonomy" id="452637"/>
    <lineage>
        <taxon>Bacteria</taxon>
        <taxon>Pseudomonadati</taxon>
        <taxon>Verrucomicrobiota</taxon>
        <taxon>Opitutia</taxon>
        <taxon>Opitutales</taxon>
        <taxon>Opitutaceae</taxon>
        <taxon>Opitutus</taxon>
    </lineage>
</organism>
<gene>
    <name evidence="1" type="ordered locus">Oter_3484</name>
</gene>
<evidence type="ECO:0000313" key="2">
    <source>
        <dbReference type="Proteomes" id="UP000007013"/>
    </source>
</evidence>
<evidence type="ECO:0000313" key="1">
    <source>
        <dbReference type="EMBL" id="ACB76761.1"/>
    </source>
</evidence>
<dbReference type="Proteomes" id="UP000007013">
    <property type="component" value="Chromosome"/>
</dbReference>
<dbReference type="KEGG" id="ote:Oter_3484"/>